<dbReference type="PANTHER" id="PTHR48100:SF62">
    <property type="entry name" value="GLUCOSYL-3-PHOSPHOGLYCERATE PHOSPHATASE"/>
    <property type="match status" value="1"/>
</dbReference>
<dbReference type="InterPro" id="IPR013078">
    <property type="entry name" value="His_Pase_superF_clade-1"/>
</dbReference>
<name>A0ABN3GIW7_9ACTN</name>
<dbReference type="InterPro" id="IPR050275">
    <property type="entry name" value="PGM_Phosphatase"/>
</dbReference>
<dbReference type="SMART" id="SM00855">
    <property type="entry name" value="PGAM"/>
    <property type="match status" value="1"/>
</dbReference>
<dbReference type="PROSITE" id="PS00175">
    <property type="entry name" value="PG_MUTASE"/>
    <property type="match status" value="1"/>
</dbReference>
<proteinExistence type="predicted"/>
<evidence type="ECO:0000313" key="1">
    <source>
        <dbReference type="EMBL" id="GAA2352289.1"/>
    </source>
</evidence>
<dbReference type="Gene3D" id="3.40.50.1240">
    <property type="entry name" value="Phosphoglycerate mutase-like"/>
    <property type="match status" value="1"/>
</dbReference>
<dbReference type="CDD" id="cd07067">
    <property type="entry name" value="HP_PGM_like"/>
    <property type="match status" value="1"/>
</dbReference>
<dbReference type="RefSeq" id="WP_344614224.1">
    <property type="nucleotide sequence ID" value="NZ_BAAARV010000032.1"/>
</dbReference>
<reference evidence="1 2" key="1">
    <citation type="journal article" date="2019" name="Int. J. Syst. Evol. Microbiol.">
        <title>The Global Catalogue of Microorganisms (GCM) 10K type strain sequencing project: providing services to taxonomists for standard genome sequencing and annotation.</title>
        <authorList>
            <consortium name="The Broad Institute Genomics Platform"/>
            <consortium name="The Broad Institute Genome Sequencing Center for Infectious Disease"/>
            <person name="Wu L."/>
            <person name="Ma J."/>
        </authorList>
    </citation>
    <scope>NUCLEOTIDE SEQUENCE [LARGE SCALE GENOMIC DNA]</scope>
    <source>
        <strain evidence="1 2">JCM 3272</strain>
    </source>
</reference>
<keyword evidence="2" id="KW-1185">Reference proteome</keyword>
<dbReference type="InterPro" id="IPR001345">
    <property type="entry name" value="PG/BPGM_mutase_AS"/>
</dbReference>
<evidence type="ECO:0000313" key="2">
    <source>
        <dbReference type="Proteomes" id="UP001501444"/>
    </source>
</evidence>
<comment type="caution">
    <text evidence="1">The sequence shown here is derived from an EMBL/GenBank/DDBJ whole genome shotgun (WGS) entry which is preliminary data.</text>
</comment>
<dbReference type="PANTHER" id="PTHR48100">
    <property type="entry name" value="BROAD-SPECIFICITY PHOSPHATASE YOR283W-RELATED"/>
    <property type="match status" value="1"/>
</dbReference>
<organism evidence="1 2">
    <name type="scientific">Dactylosporangium salmoneum</name>
    <dbReference type="NCBI Taxonomy" id="53361"/>
    <lineage>
        <taxon>Bacteria</taxon>
        <taxon>Bacillati</taxon>
        <taxon>Actinomycetota</taxon>
        <taxon>Actinomycetes</taxon>
        <taxon>Micromonosporales</taxon>
        <taxon>Micromonosporaceae</taxon>
        <taxon>Dactylosporangium</taxon>
    </lineage>
</organism>
<protein>
    <submittedName>
        <fullName evidence="1">Histidine phosphatase family protein</fullName>
    </submittedName>
</protein>
<dbReference type="SUPFAM" id="SSF53254">
    <property type="entry name" value="Phosphoglycerate mutase-like"/>
    <property type="match status" value="1"/>
</dbReference>
<dbReference type="EMBL" id="BAAARV010000032">
    <property type="protein sequence ID" value="GAA2352289.1"/>
    <property type="molecule type" value="Genomic_DNA"/>
</dbReference>
<accession>A0ABN3GIW7</accession>
<gene>
    <name evidence="1" type="ORF">GCM10010170_042910</name>
</gene>
<dbReference type="Proteomes" id="UP001501444">
    <property type="component" value="Unassembled WGS sequence"/>
</dbReference>
<dbReference type="Pfam" id="PF00300">
    <property type="entry name" value="His_Phos_1"/>
    <property type="match status" value="1"/>
</dbReference>
<dbReference type="InterPro" id="IPR029033">
    <property type="entry name" value="His_PPase_superfam"/>
</dbReference>
<sequence>MTLLVLWRHGQTEWNAAHRIQGQTDTPLSAVGMAQAMESAPRLLALKPTVLIASDLTRAATTARALVDVSGLPVTYDPRLRERSFGEWEGHTHAEATERWPESFARWRRGEEVDDAGVEEIDSVAKRMHAALQEAVDGAEPDAVIVAATHGAAARFATVRLLGWPMALAPTLGALRNCHATHLRRDPLRGWMLEAHNVA</sequence>